<feature type="coiled-coil region" evidence="2">
    <location>
        <begin position="449"/>
        <end position="476"/>
    </location>
</feature>
<evidence type="ECO:0000256" key="2">
    <source>
        <dbReference type="SAM" id="Coils"/>
    </source>
</evidence>
<feature type="region of interest" description="Disordered" evidence="3">
    <location>
        <begin position="884"/>
        <end position="907"/>
    </location>
</feature>
<evidence type="ECO:0000313" key="6">
    <source>
        <dbReference type="Proteomes" id="UP000235145"/>
    </source>
</evidence>
<evidence type="ECO:0000259" key="4">
    <source>
        <dbReference type="PROSITE" id="PS51035"/>
    </source>
</evidence>
<dbReference type="AlphaFoldDB" id="A0A9R1W4H3"/>
<dbReference type="OrthoDB" id="787121at2759"/>
<proteinExistence type="predicted"/>
<keyword evidence="6" id="KW-1185">Reference proteome</keyword>
<name>A0A9R1W4H3_LACSA</name>
<dbReference type="PANTHER" id="PTHR33322:SF16">
    <property type="entry name" value="BAG FAMILY MOLECULAR CHAPERONE REGULATOR 6"/>
    <property type="match status" value="1"/>
</dbReference>
<evidence type="ECO:0000313" key="5">
    <source>
        <dbReference type="EMBL" id="KAJ0217243.1"/>
    </source>
</evidence>
<sequence>MYPAYPRTDSYPYHTKPRPIEMDHGMNLPYYPWPYASHHSYPIPQGCHSCCNHSYFGCAYSYPSPSPYPYPHHPPPFHTHGFYPPFPGAHPAYTVPPPHYSMEQPRYDYDKNTPTTTTHHCSGCEKKSNIGQEEPEVEKKTFLKDSPYPIMWVPPSCMNTTESKNANEKENHSHEPVLKTIQPSKQRGNGEIPQESFPFPIFWLPSRNNEVRNKDMKEDNHNLDEETRKKNANEKENHSHNPVLKPIEASKQGGNGEIPQESFPFPIFWMPRKNNEVGNKDMKEDNQNADEKTRKNDEAESEKSSKHGVQKVIPVKQLGTKEEKASKLPPVCLRIDPLPRKKKSSSRSPSPPGDKERSKVSTTEDSKSFKQQTQSSEDLKNDSKKVEKDSVVDSCSEKGVEQDRSSEVEASKVEKRKILSENEAVVMIQSVYRGFEVRKSQPLMKLRQIAQVGKQVVELRNRIQDLESSMDDKQKLIIGETIMSLLLKLDTIQGLHPIVRDIRKSVAKELVGLQEKLDSLTFVKSETLSEATESQEDDGALEPQVESHDAENTGELNNDQITTLVEPEQPVDDSIDREQAQSRNKAHEVEAADPIHDMKPDHLVEHISGKLNDDYIQAQSGSNDEAVRLDLENHEVEVTDSVHDMTPEQLVDQTTGDVNSDQIQMAVKTERPVDDDVIQEKSYQPQSVSGISVETMESDLCEHDGDNHEVKVADPVHDMKPEQLVEQITGELKNNQVQTAVAAQRPVDDIIQENSDQDQAHSESGTCIETIECDGGTEARDINLEPHVEPEGKQSMIELSGEQLEMVEEIEPPVEEEKSDQREALILQNVDTMEDLTTATVEVETDVSTVETMELGKEDVDLEVAPMVDDVDGGSKEVVLMGDVGGAPPSSAAGSHGSSGGGDTKIVEENERLRVLVEELMKAGNEQVSVIKELTGRVKDLEKKLSKKKKKVKRSNRRPRGSLVDEVCVV</sequence>
<protein>
    <recommendedName>
        <fullName evidence="4">BAG domain-containing protein</fullName>
    </recommendedName>
</protein>
<dbReference type="InterPro" id="IPR040400">
    <property type="entry name" value="BAG5/6/7/8"/>
</dbReference>
<dbReference type="FunFam" id="1.20.58.120:FF:000010">
    <property type="entry name" value="BAG family molecular chaperone regulator 6"/>
    <property type="match status" value="1"/>
</dbReference>
<accession>A0A9R1W4H3</accession>
<dbReference type="InterPro" id="IPR003103">
    <property type="entry name" value="BAG_domain"/>
</dbReference>
<gene>
    <name evidence="5" type="ORF">LSAT_V11C300155950</name>
</gene>
<dbReference type="EMBL" id="NBSK02000003">
    <property type="protein sequence ID" value="KAJ0217243.1"/>
    <property type="molecule type" value="Genomic_DNA"/>
</dbReference>
<dbReference type="GO" id="GO:0006457">
    <property type="term" value="P:protein folding"/>
    <property type="evidence" value="ECO:0000318"/>
    <property type="project" value="GO_Central"/>
</dbReference>
<dbReference type="PROSITE" id="PS50096">
    <property type="entry name" value="IQ"/>
    <property type="match status" value="1"/>
</dbReference>
<keyword evidence="2" id="KW-0175">Coiled coil</keyword>
<feature type="compositionally biased region" description="Polar residues" evidence="3">
    <location>
        <begin position="554"/>
        <end position="563"/>
    </location>
</feature>
<feature type="region of interest" description="Disordered" evidence="3">
    <location>
        <begin position="528"/>
        <end position="589"/>
    </location>
</feature>
<dbReference type="Pfam" id="PF02179">
    <property type="entry name" value="BAG"/>
    <property type="match status" value="1"/>
</dbReference>
<dbReference type="Proteomes" id="UP000235145">
    <property type="component" value="Unassembled WGS sequence"/>
</dbReference>
<evidence type="ECO:0000256" key="3">
    <source>
        <dbReference type="SAM" id="MobiDB-lite"/>
    </source>
</evidence>
<keyword evidence="1" id="KW-0143">Chaperone</keyword>
<dbReference type="Gene3D" id="1.20.58.120">
    <property type="entry name" value="BAG domain"/>
    <property type="match status" value="1"/>
</dbReference>
<dbReference type="PANTHER" id="PTHR33322">
    <property type="entry name" value="BAG DOMAIN CONTAINING PROTEIN, EXPRESSED"/>
    <property type="match status" value="1"/>
</dbReference>
<dbReference type="InterPro" id="IPR036533">
    <property type="entry name" value="BAG_dom_sf"/>
</dbReference>
<dbReference type="GO" id="GO:0051087">
    <property type="term" value="F:protein-folding chaperone binding"/>
    <property type="evidence" value="ECO:0007669"/>
    <property type="project" value="InterPro"/>
</dbReference>
<feature type="region of interest" description="Disordered" evidence="3">
    <location>
        <begin position="945"/>
        <end position="970"/>
    </location>
</feature>
<feature type="domain" description="BAG" evidence="4">
    <location>
        <begin position="448"/>
        <end position="521"/>
    </location>
</feature>
<feature type="compositionally biased region" description="Basic and acidic residues" evidence="3">
    <location>
        <begin position="209"/>
        <end position="239"/>
    </location>
</feature>
<evidence type="ECO:0000256" key="1">
    <source>
        <dbReference type="ARBA" id="ARBA00023186"/>
    </source>
</evidence>
<feature type="compositionally biased region" description="Basic residues" evidence="3">
    <location>
        <begin position="945"/>
        <end position="960"/>
    </location>
</feature>
<reference evidence="5 6" key="1">
    <citation type="journal article" date="2017" name="Nat. Commun.">
        <title>Genome assembly with in vitro proximity ligation data and whole-genome triplication in lettuce.</title>
        <authorList>
            <person name="Reyes-Chin-Wo S."/>
            <person name="Wang Z."/>
            <person name="Yang X."/>
            <person name="Kozik A."/>
            <person name="Arikit S."/>
            <person name="Song C."/>
            <person name="Xia L."/>
            <person name="Froenicke L."/>
            <person name="Lavelle D.O."/>
            <person name="Truco M.J."/>
            <person name="Xia R."/>
            <person name="Zhu S."/>
            <person name="Xu C."/>
            <person name="Xu H."/>
            <person name="Xu X."/>
            <person name="Cox K."/>
            <person name="Korf I."/>
            <person name="Meyers B.C."/>
            <person name="Michelmore R.W."/>
        </authorList>
    </citation>
    <scope>NUCLEOTIDE SEQUENCE [LARGE SCALE GENOMIC DNA]</scope>
    <source>
        <strain evidence="6">cv. Salinas</strain>
        <tissue evidence="5">Seedlings</tissue>
    </source>
</reference>
<dbReference type="PROSITE" id="PS51035">
    <property type="entry name" value="BAG"/>
    <property type="match status" value="1"/>
</dbReference>
<feature type="compositionally biased region" description="Basic and acidic residues" evidence="3">
    <location>
        <begin position="165"/>
        <end position="177"/>
    </location>
</feature>
<dbReference type="SMART" id="SM00264">
    <property type="entry name" value="BAG"/>
    <property type="match status" value="1"/>
</dbReference>
<feature type="compositionally biased region" description="Basic and acidic residues" evidence="3">
    <location>
        <begin position="273"/>
        <end position="305"/>
    </location>
</feature>
<organism evidence="5 6">
    <name type="scientific">Lactuca sativa</name>
    <name type="common">Garden lettuce</name>
    <dbReference type="NCBI Taxonomy" id="4236"/>
    <lineage>
        <taxon>Eukaryota</taxon>
        <taxon>Viridiplantae</taxon>
        <taxon>Streptophyta</taxon>
        <taxon>Embryophyta</taxon>
        <taxon>Tracheophyta</taxon>
        <taxon>Spermatophyta</taxon>
        <taxon>Magnoliopsida</taxon>
        <taxon>eudicotyledons</taxon>
        <taxon>Gunneridae</taxon>
        <taxon>Pentapetalae</taxon>
        <taxon>asterids</taxon>
        <taxon>campanulids</taxon>
        <taxon>Asterales</taxon>
        <taxon>Asteraceae</taxon>
        <taxon>Cichorioideae</taxon>
        <taxon>Cichorieae</taxon>
        <taxon>Lactucinae</taxon>
        <taxon>Lactuca</taxon>
    </lineage>
</organism>
<feature type="region of interest" description="Disordered" evidence="3">
    <location>
        <begin position="160"/>
        <end position="411"/>
    </location>
</feature>
<feature type="compositionally biased region" description="Basic and acidic residues" evidence="3">
    <location>
        <begin position="353"/>
        <end position="368"/>
    </location>
</feature>
<dbReference type="Gramene" id="rna-gnl|WGS:NBSK|LSAT_3X138421_mrna">
    <property type="protein sequence ID" value="cds-PLY94456.1"/>
    <property type="gene ID" value="gene-LSAT_3X138421"/>
</dbReference>
<dbReference type="SUPFAM" id="SSF63491">
    <property type="entry name" value="BAG domain"/>
    <property type="match status" value="1"/>
</dbReference>
<comment type="caution">
    <text evidence="5">The sequence shown here is derived from an EMBL/GenBank/DDBJ whole genome shotgun (WGS) entry which is preliminary data.</text>
</comment>
<feature type="compositionally biased region" description="Basic and acidic residues" evidence="3">
    <location>
        <begin position="377"/>
        <end position="411"/>
    </location>
</feature>
<feature type="compositionally biased region" description="Low complexity" evidence="3">
    <location>
        <begin position="886"/>
        <end position="896"/>
    </location>
</feature>
<feature type="compositionally biased region" description="Basic and acidic residues" evidence="3">
    <location>
        <begin position="574"/>
        <end position="589"/>
    </location>
</feature>